<reference evidence="1" key="1">
    <citation type="submission" date="2017-02" db="EMBL/GenBank/DDBJ databases">
        <title>Delving into the versatile metabolic prowess of the omnipresent phylum Bacteroidetes.</title>
        <authorList>
            <person name="Nobu M.K."/>
            <person name="Mei R."/>
            <person name="Narihiro T."/>
            <person name="Kuroda K."/>
            <person name="Liu W.-T."/>
        </authorList>
    </citation>
    <scope>NUCLEOTIDE SEQUENCE</scope>
    <source>
        <strain evidence="1">ADurb.Bin160</strain>
    </source>
</reference>
<protein>
    <submittedName>
        <fullName evidence="1">Uncharacterized protein</fullName>
    </submittedName>
</protein>
<sequence length="60" mass="6811">MRLANISHTIDGNKVTLSWIAVNGSNTVDLFLRDDKEETFNKLTTINMSAESYTFTLTRD</sequence>
<name>A0A1V5ZP17_9BACT</name>
<organism evidence="1">
    <name type="scientific">candidate division CPR1 bacterium ADurb.Bin160</name>
    <dbReference type="NCBI Taxonomy" id="1852826"/>
    <lineage>
        <taxon>Bacteria</taxon>
        <taxon>candidate division CPR1</taxon>
    </lineage>
</organism>
<comment type="caution">
    <text evidence="1">The sequence shown here is derived from an EMBL/GenBank/DDBJ whole genome shotgun (WGS) entry which is preliminary data.</text>
</comment>
<evidence type="ECO:0000313" key="1">
    <source>
        <dbReference type="EMBL" id="OQB41818.1"/>
    </source>
</evidence>
<dbReference type="AlphaFoldDB" id="A0A1V5ZP17"/>
<accession>A0A1V5ZP17</accession>
<gene>
    <name evidence="1" type="ORF">BWY04_00612</name>
</gene>
<dbReference type="Proteomes" id="UP000485621">
    <property type="component" value="Unassembled WGS sequence"/>
</dbReference>
<proteinExistence type="predicted"/>
<dbReference type="EMBL" id="MWDB01000010">
    <property type="protein sequence ID" value="OQB41818.1"/>
    <property type="molecule type" value="Genomic_DNA"/>
</dbReference>